<dbReference type="EMBL" id="CAJPVJ010003507">
    <property type="protein sequence ID" value="CAG2167640.1"/>
    <property type="molecule type" value="Genomic_DNA"/>
</dbReference>
<dbReference type="GO" id="GO:1990904">
    <property type="term" value="C:ribonucleoprotein complex"/>
    <property type="evidence" value="ECO:0007669"/>
    <property type="project" value="InterPro"/>
</dbReference>
<gene>
    <name evidence="7" type="ORF">ONB1V03_LOCUS7137</name>
</gene>
<sequence>MSSSKRMMGSNNTNGDGIDNSKTNLIINYLPQQMTDQDFRVLFAQIGDIRSAKIIRKKSTGYSYGFGFVDYLRPEDAERAIDSLNGHLVEHKKIKVAFARPSTDSIKQANLYVKNLPINYSDHDVRELFSPFGNIIQCRLVGNRGVAFVLYDLHEQALQAIDQINGKVLPGAGAGLNVKFANDNNQKYTLAEIQTTTRRAIGVQEEVEVEEEGKLISSPDWRTSTWLRRSVKCLDAKPLRQMLDINDN</sequence>
<dbReference type="InterPro" id="IPR000504">
    <property type="entry name" value="RRM_dom"/>
</dbReference>
<dbReference type="PROSITE" id="PS50102">
    <property type="entry name" value="RRM"/>
    <property type="match status" value="2"/>
</dbReference>
<protein>
    <recommendedName>
        <fullName evidence="4">Protein alan shepard</fullName>
    </recommendedName>
</protein>
<organism evidence="7">
    <name type="scientific">Oppiella nova</name>
    <dbReference type="NCBI Taxonomy" id="334625"/>
    <lineage>
        <taxon>Eukaryota</taxon>
        <taxon>Metazoa</taxon>
        <taxon>Ecdysozoa</taxon>
        <taxon>Arthropoda</taxon>
        <taxon>Chelicerata</taxon>
        <taxon>Arachnida</taxon>
        <taxon>Acari</taxon>
        <taxon>Acariformes</taxon>
        <taxon>Sarcoptiformes</taxon>
        <taxon>Oribatida</taxon>
        <taxon>Brachypylina</taxon>
        <taxon>Oppioidea</taxon>
        <taxon>Oppiidae</taxon>
        <taxon>Oppiella</taxon>
    </lineage>
</organism>
<dbReference type="InterPro" id="IPR035979">
    <property type="entry name" value="RBD_domain_sf"/>
</dbReference>
<evidence type="ECO:0000256" key="5">
    <source>
        <dbReference type="PROSITE-ProRule" id="PRU00176"/>
    </source>
</evidence>
<evidence type="ECO:0000256" key="4">
    <source>
        <dbReference type="ARBA" id="ARBA00039536"/>
    </source>
</evidence>
<dbReference type="SMART" id="SM00360">
    <property type="entry name" value="RRM"/>
    <property type="match status" value="2"/>
</dbReference>
<feature type="domain" description="RRM" evidence="6">
    <location>
        <begin position="109"/>
        <end position="183"/>
    </location>
</feature>
<dbReference type="InterPro" id="IPR012677">
    <property type="entry name" value="Nucleotide-bd_a/b_plait_sf"/>
</dbReference>
<evidence type="ECO:0000256" key="2">
    <source>
        <dbReference type="ARBA" id="ARBA00022884"/>
    </source>
</evidence>
<dbReference type="SUPFAM" id="SSF54928">
    <property type="entry name" value="RNA-binding domain, RBD"/>
    <property type="match status" value="1"/>
</dbReference>
<dbReference type="OrthoDB" id="266020at2759"/>
<evidence type="ECO:0000256" key="1">
    <source>
        <dbReference type="ARBA" id="ARBA00022737"/>
    </source>
</evidence>
<proteinExistence type="predicted"/>
<comment type="function">
    <text evidence="3">Has a role in the perception of gravity.</text>
</comment>
<dbReference type="Gene3D" id="3.30.70.330">
    <property type="match status" value="2"/>
</dbReference>
<dbReference type="PRINTS" id="PR00961">
    <property type="entry name" value="HUDSXLRNA"/>
</dbReference>
<feature type="domain" description="RRM" evidence="6">
    <location>
        <begin position="23"/>
        <end position="101"/>
    </location>
</feature>
<dbReference type="GO" id="GO:0010629">
    <property type="term" value="P:negative regulation of gene expression"/>
    <property type="evidence" value="ECO:0007669"/>
    <property type="project" value="UniProtKB-ARBA"/>
</dbReference>
<dbReference type="PANTHER" id="PTHR24012">
    <property type="entry name" value="RNA BINDING PROTEIN"/>
    <property type="match status" value="1"/>
</dbReference>
<keyword evidence="2 5" id="KW-0694">RNA-binding</keyword>
<dbReference type="Pfam" id="PF00076">
    <property type="entry name" value="RRM_1"/>
    <property type="match status" value="2"/>
</dbReference>
<name>A0A7R9QKH2_9ACAR</name>
<dbReference type="FunFam" id="3.30.70.330:FF:000383">
    <property type="entry name" value="Sex lethal, isoform D"/>
    <property type="match status" value="1"/>
</dbReference>
<dbReference type="GO" id="GO:0009967">
    <property type="term" value="P:positive regulation of signal transduction"/>
    <property type="evidence" value="ECO:0007669"/>
    <property type="project" value="UniProtKB-ARBA"/>
</dbReference>
<dbReference type="EMBL" id="OC918332">
    <property type="protein sequence ID" value="CAD7649171.1"/>
    <property type="molecule type" value="Genomic_DNA"/>
</dbReference>
<keyword evidence="1" id="KW-0677">Repeat</keyword>
<evidence type="ECO:0000313" key="7">
    <source>
        <dbReference type="EMBL" id="CAD7649171.1"/>
    </source>
</evidence>
<dbReference type="Proteomes" id="UP000728032">
    <property type="component" value="Unassembled WGS sequence"/>
</dbReference>
<dbReference type="AlphaFoldDB" id="A0A7R9QKH2"/>
<evidence type="ECO:0000256" key="3">
    <source>
        <dbReference type="ARBA" id="ARBA00037469"/>
    </source>
</evidence>
<dbReference type="GO" id="GO:0003729">
    <property type="term" value="F:mRNA binding"/>
    <property type="evidence" value="ECO:0007669"/>
    <property type="project" value="UniProtKB-ARBA"/>
</dbReference>
<dbReference type="GO" id="GO:0005737">
    <property type="term" value="C:cytoplasm"/>
    <property type="evidence" value="ECO:0007669"/>
    <property type="project" value="UniProtKB-ARBA"/>
</dbReference>
<evidence type="ECO:0000313" key="8">
    <source>
        <dbReference type="Proteomes" id="UP000728032"/>
    </source>
</evidence>
<keyword evidence="8" id="KW-1185">Reference proteome</keyword>
<dbReference type="InterPro" id="IPR002343">
    <property type="entry name" value="Hud_Sxl_RNA"/>
</dbReference>
<reference evidence="7" key="1">
    <citation type="submission" date="2020-11" db="EMBL/GenBank/DDBJ databases">
        <authorList>
            <person name="Tran Van P."/>
        </authorList>
    </citation>
    <scope>NUCLEOTIDE SEQUENCE</scope>
</reference>
<accession>A0A7R9QKH2</accession>
<evidence type="ECO:0000259" key="6">
    <source>
        <dbReference type="PROSITE" id="PS50102"/>
    </source>
</evidence>